<gene>
    <name evidence="1" type="ORF">FE795_07405</name>
</gene>
<keyword evidence="2" id="KW-1185">Reference proteome</keyword>
<reference evidence="1 2" key="1">
    <citation type="submission" date="2020-02" db="EMBL/GenBank/DDBJ databases">
        <title>Partial ammonium oxidation to N2 by heterotrophic bacteria.</title>
        <authorList>
            <person name="Wu M."/>
        </authorList>
    </citation>
    <scope>NUCLEOTIDE SEQUENCE [LARGE SCALE GENOMIC DNA]</scope>
    <source>
        <strain evidence="1 2">HO-1</strain>
    </source>
</reference>
<dbReference type="RefSeq" id="WP_219235951.1">
    <property type="nucleotide sequence ID" value="NZ_CP049362.1"/>
</dbReference>
<protein>
    <recommendedName>
        <fullName evidence="3">Mannose-6-phosphate isomerase</fullName>
    </recommendedName>
</protein>
<sequence length="81" mass="9325">MKRKAWHAHILAMVELWQILPEQQWLHEQSRLYLDALLTPELSETGRFVGHRYKVAPGQSELVESACASFFLLEALLAHLA</sequence>
<dbReference type="Proteomes" id="UP000826050">
    <property type="component" value="Chromosome"/>
</dbReference>
<evidence type="ECO:0008006" key="3">
    <source>
        <dbReference type="Google" id="ProtNLM"/>
    </source>
</evidence>
<organism evidence="1 2">
    <name type="scientific">Alcaligenes ammonioxydans</name>
    <dbReference type="NCBI Taxonomy" id="2582914"/>
    <lineage>
        <taxon>Bacteria</taxon>
        <taxon>Pseudomonadati</taxon>
        <taxon>Pseudomonadota</taxon>
        <taxon>Betaproteobacteria</taxon>
        <taxon>Burkholderiales</taxon>
        <taxon>Alcaligenaceae</taxon>
        <taxon>Alcaligenes</taxon>
    </lineage>
</organism>
<dbReference type="EMBL" id="CP049362">
    <property type="protein sequence ID" value="QXX78855.1"/>
    <property type="molecule type" value="Genomic_DNA"/>
</dbReference>
<evidence type="ECO:0000313" key="2">
    <source>
        <dbReference type="Proteomes" id="UP000826050"/>
    </source>
</evidence>
<accession>A0ABX8SS82</accession>
<evidence type="ECO:0000313" key="1">
    <source>
        <dbReference type="EMBL" id="QXX78855.1"/>
    </source>
</evidence>
<name>A0ABX8SS82_9BURK</name>
<proteinExistence type="predicted"/>